<dbReference type="AlphaFoldDB" id="A0A0E0GIU2"/>
<dbReference type="EnsemblPlants" id="ONIVA03G08770.4">
    <property type="protein sequence ID" value="ONIVA03G08770.4"/>
    <property type="gene ID" value="ONIVA03G08770"/>
</dbReference>
<evidence type="ECO:0000313" key="3">
    <source>
        <dbReference type="Proteomes" id="UP000006591"/>
    </source>
</evidence>
<reference evidence="2" key="2">
    <citation type="submission" date="2018-04" db="EMBL/GenBank/DDBJ databases">
        <title>OnivRS2 (Oryza nivara Reference Sequence Version 2).</title>
        <authorList>
            <person name="Zhang J."/>
            <person name="Kudrna D."/>
            <person name="Lee S."/>
            <person name="Talag J."/>
            <person name="Rajasekar S."/>
            <person name="Welchert J."/>
            <person name="Hsing Y.-I."/>
            <person name="Wing R.A."/>
        </authorList>
    </citation>
    <scope>NUCLEOTIDE SEQUENCE [LARGE SCALE GENOMIC DNA]</scope>
    <source>
        <strain evidence="2">SL10</strain>
    </source>
</reference>
<dbReference type="Gramene" id="ONIVA03G08770.4">
    <property type="protein sequence ID" value="ONIVA03G08770.4"/>
    <property type="gene ID" value="ONIVA03G08770"/>
</dbReference>
<name>A0A0E0GIU2_ORYNI</name>
<organism evidence="2">
    <name type="scientific">Oryza nivara</name>
    <name type="common">Indian wild rice</name>
    <name type="synonym">Oryza sativa f. spontanea</name>
    <dbReference type="NCBI Taxonomy" id="4536"/>
    <lineage>
        <taxon>Eukaryota</taxon>
        <taxon>Viridiplantae</taxon>
        <taxon>Streptophyta</taxon>
        <taxon>Embryophyta</taxon>
        <taxon>Tracheophyta</taxon>
        <taxon>Spermatophyta</taxon>
        <taxon>Magnoliopsida</taxon>
        <taxon>Liliopsida</taxon>
        <taxon>Poales</taxon>
        <taxon>Poaceae</taxon>
        <taxon>BOP clade</taxon>
        <taxon>Oryzoideae</taxon>
        <taxon>Oryzeae</taxon>
        <taxon>Oryzinae</taxon>
        <taxon>Oryza</taxon>
    </lineage>
</organism>
<keyword evidence="3" id="KW-1185">Reference proteome</keyword>
<evidence type="ECO:0000256" key="1">
    <source>
        <dbReference type="SAM" id="MobiDB-lite"/>
    </source>
</evidence>
<feature type="compositionally biased region" description="Basic and acidic residues" evidence="1">
    <location>
        <begin position="11"/>
        <end position="20"/>
    </location>
</feature>
<proteinExistence type="predicted"/>
<evidence type="ECO:0000313" key="2">
    <source>
        <dbReference type="EnsemblPlants" id="ONIVA03G08770.4"/>
    </source>
</evidence>
<reference evidence="2" key="1">
    <citation type="submission" date="2015-04" db="UniProtKB">
        <authorList>
            <consortium name="EnsemblPlants"/>
        </authorList>
    </citation>
    <scope>IDENTIFICATION</scope>
    <source>
        <strain evidence="2">SL10</strain>
    </source>
</reference>
<sequence>MGDPNKPYARGRPEQRETAKRALGWIRQRGPRQSLPRSHWAAEKQKFGPRHAARSGGTRAPLPVLPRRPTSPRPPTFPTPLILIASHRSNSNPNPPPPPRLAGAEALARSSATPRHLILPDARASARRLRQLFPP</sequence>
<feature type="compositionally biased region" description="Pro residues" evidence="1">
    <location>
        <begin position="63"/>
        <end position="78"/>
    </location>
</feature>
<dbReference type="Proteomes" id="UP000006591">
    <property type="component" value="Chromosome 3"/>
</dbReference>
<accession>A0A0E0GIU2</accession>
<dbReference type="HOGENOM" id="CLU_1889100_0_0_1"/>
<protein>
    <submittedName>
        <fullName evidence="2">Uncharacterized protein</fullName>
    </submittedName>
</protein>
<feature type="region of interest" description="Disordered" evidence="1">
    <location>
        <begin position="1"/>
        <end position="121"/>
    </location>
</feature>